<sequence>MSTSTSVYKGMWTDYNRSWGEYRLMSNIIDKPLILTGWQQLSTDSVAQFWKTFVAVLLGLSGAYIFAIHKSLLSRFILWFEGDNPECQPLLVHGQEETIRTIIGSPLDNREKAWKLFKYYAKKEDYWRPISGLRPPENHTLTIAFVSSMHIYYLEAGYDPIFPATERYDVKGFRRPYWYNSDPRARVLACVDYTELCSPDGKTCWPMTADLPDGVPNTPAYWLMKWSLETSTIYDSIKWRLGAALLAQEEVSQFRSPKLEADHWEKEVEQLFATSLARIQFSTMGIATGEDRDARAFIEVTPVEARGKLCGIYKFYSIGVAGRGRSWENLFGTTCYVANTQVAQLDIFGGKILISPYGNPGTENRTAMRN</sequence>
<feature type="transmembrane region" description="Helical" evidence="1">
    <location>
        <begin position="49"/>
        <end position="68"/>
    </location>
</feature>
<protein>
    <submittedName>
        <fullName evidence="2">Uncharacterized protein</fullName>
    </submittedName>
</protein>
<dbReference type="AlphaFoldDB" id="A0A9P8I4Y0"/>
<organism evidence="2 3">
    <name type="scientific">Glutinoglossum americanum</name>
    <dbReference type="NCBI Taxonomy" id="1670608"/>
    <lineage>
        <taxon>Eukaryota</taxon>
        <taxon>Fungi</taxon>
        <taxon>Dikarya</taxon>
        <taxon>Ascomycota</taxon>
        <taxon>Pezizomycotina</taxon>
        <taxon>Geoglossomycetes</taxon>
        <taxon>Geoglossales</taxon>
        <taxon>Geoglossaceae</taxon>
        <taxon>Glutinoglossum</taxon>
    </lineage>
</organism>
<evidence type="ECO:0000313" key="2">
    <source>
        <dbReference type="EMBL" id="KAH0536525.1"/>
    </source>
</evidence>
<evidence type="ECO:0000256" key="1">
    <source>
        <dbReference type="SAM" id="Phobius"/>
    </source>
</evidence>
<reference evidence="2" key="1">
    <citation type="submission" date="2021-03" db="EMBL/GenBank/DDBJ databases">
        <title>Comparative genomics and phylogenomic investigation of the class Geoglossomycetes provide insights into ecological specialization and systematics.</title>
        <authorList>
            <person name="Melie T."/>
            <person name="Pirro S."/>
            <person name="Miller A.N."/>
            <person name="Quandt A."/>
        </authorList>
    </citation>
    <scope>NUCLEOTIDE SEQUENCE</scope>
    <source>
        <strain evidence="2">GBOQ0MN5Z8</strain>
    </source>
</reference>
<comment type="caution">
    <text evidence="2">The sequence shown here is derived from an EMBL/GenBank/DDBJ whole genome shotgun (WGS) entry which is preliminary data.</text>
</comment>
<keyword evidence="3" id="KW-1185">Reference proteome</keyword>
<evidence type="ECO:0000313" key="3">
    <source>
        <dbReference type="Proteomes" id="UP000698800"/>
    </source>
</evidence>
<name>A0A9P8I4Y0_9PEZI</name>
<keyword evidence="1" id="KW-0812">Transmembrane</keyword>
<keyword evidence="1" id="KW-1133">Transmembrane helix</keyword>
<dbReference type="OrthoDB" id="3540210at2759"/>
<proteinExistence type="predicted"/>
<keyword evidence="1" id="KW-0472">Membrane</keyword>
<dbReference type="EMBL" id="JAGHQL010000199">
    <property type="protein sequence ID" value="KAH0536525.1"/>
    <property type="molecule type" value="Genomic_DNA"/>
</dbReference>
<dbReference type="Proteomes" id="UP000698800">
    <property type="component" value="Unassembled WGS sequence"/>
</dbReference>
<gene>
    <name evidence="2" type="ORF">FGG08_006598</name>
</gene>
<accession>A0A9P8I4Y0</accession>